<dbReference type="EMBL" id="FO082048">
    <property type="protein sequence ID" value="CCE85019.1"/>
    <property type="molecule type" value="Genomic_DNA"/>
</dbReference>
<dbReference type="HOGENOM" id="CLU_011301_0_0_1"/>
<dbReference type="EMBL" id="FO082049">
    <property type="protein sequence ID" value="CCE83988.1"/>
    <property type="molecule type" value="Genomic_DNA"/>
</dbReference>
<reference evidence="2" key="1">
    <citation type="submission" date="2011-10" db="EMBL/GenBank/DDBJ databases">
        <authorList>
            <person name="Genoscope - CEA"/>
        </authorList>
    </citation>
    <scope>NUCLEOTIDE SEQUENCE</scope>
</reference>
<feature type="domain" description="Tubulin-folding cofactor D ARM repeats" evidence="1">
    <location>
        <begin position="392"/>
        <end position="521"/>
    </location>
</feature>
<dbReference type="InParanoid" id="G8Y974"/>
<evidence type="ECO:0000259" key="1">
    <source>
        <dbReference type="Pfam" id="PF25767"/>
    </source>
</evidence>
<evidence type="ECO:0000313" key="3">
    <source>
        <dbReference type="EMBL" id="CCE85019.1"/>
    </source>
</evidence>
<evidence type="ECO:0000313" key="2">
    <source>
        <dbReference type="EMBL" id="CCE83988.1"/>
    </source>
</evidence>
<dbReference type="GO" id="GO:0000226">
    <property type="term" value="P:microtubule cytoskeleton organization"/>
    <property type="evidence" value="ECO:0007669"/>
    <property type="project" value="TreeGrafter"/>
</dbReference>
<organism evidence="2 4">
    <name type="scientific">Pichia sorbitophila (strain ATCC MYA-4447 / BCRC 22081 / CBS 7064 / NBRC 10061 / NRRL Y-12695)</name>
    <name type="common">Hybrid yeast</name>
    <dbReference type="NCBI Taxonomy" id="559304"/>
    <lineage>
        <taxon>Eukaryota</taxon>
        <taxon>Fungi</taxon>
        <taxon>Dikarya</taxon>
        <taxon>Ascomycota</taxon>
        <taxon>Saccharomycotina</taxon>
        <taxon>Pichiomycetes</taxon>
        <taxon>Debaryomycetaceae</taxon>
        <taxon>Millerozyma</taxon>
    </lineage>
</organism>
<sequence length="1135" mass="131745">MQGNDDNSLMERKSWLFSEITALIGNIKYAFKDRAVWKDAEMGKVMDDLESYINEFEVSPKLLDAKLSSWISDLCESYVGVMDNSGWSGNGNMLSRDISRIIYAFAKVRGMKVVYTYFNMDIYIAPELLSRVQAPALDHFEYFLLLLWLSNIVLNPFSLSTIQPEFPEQILKISYYHLENSPMGSKCQRVASLLLARLLSRPDFIQSGYLQNHFDTLVRELNSSNFYNPSFKLGHLMVINSLFKTASFSSTRPYFDLIYNEVLSADILAMKASNLTVHFDKDNVCFILKILKNLAVISVRRTERPNYLAIENIFNTLYHDIFLSNISNIDTVLREELAKTISKIIVSLDETAQNYKDQLIFYLMSQLYDLEPYSEKESVLKEKAVTANLSSELFVINSDKVSWNKCHMILLVLGYVSLLKSFPRKYIPFLLTISHNTIYFTKMRLNSSLGTQIRDSSCFILWALVRSLERSDIITIMRENPFMLETLVFDLISVVIFDDDLTIRRCGISVLQEIAGRFGTIIFDFSESKNEDPEKKGEFIVSFVEAISSKPSSLTGRFSLVYQLAEIGFDPSLFIPTLLKTINDKNSNFEKRDIAIEILDFCCKYSVSKKLLTFKLERQQEKHDIRSIANHFKTHIPHDWDNLFIYSRLIYLNKFDSGEEFYKIQSYLKHALERDDFKGDKNKTLSLMSWVKTCASHLESLDENNFWFLWPRMIDLFHTNGEQILSETLRGIFSLLSSRGVKIPSEIVHELVCILNSGDLNVASNIFYYHLLDSKHFDEIFLAMKNMENVDYLTRQNLIQCFNENIRNFKIEDKHISILLTLLDDYTTNMRGDVGSKIRLATMELLDNHADYFKAKRKELLPRLIRISGESMDILRKKALVLIFRFEPHDVTEQSDHFEKLFAFYKSNILTQFETGLQADAEIRSSHFWKGVVFTIGSPATTTSLFNESFKSLVQFLSSLDKSQLSKVFLEILRLIELPKDFKWSQLGFREQKKYLFSLNFLVHLFEANISFPNSFDYNTLYIRCYNLHINTSSESRVTPVLKIFSYLCTKDIDTTLRLKTLKRLCWISCCHKNSVFRHKAAENLFQIASNYTGSSFILHYIDGVDWSKNPTQLKNIHTQLESSFFNLVEYSCPQ</sequence>
<dbReference type="eggNOG" id="KOG1943">
    <property type="taxonomic scope" value="Eukaryota"/>
</dbReference>
<dbReference type="OrthoDB" id="10253476at2759"/>
<dbReference type="OMA" id="RIRACAN"/>
<dbReference type="InterPro" id="IPR033162">
    <property type="entry name" value="TBCD"/>
</dbReference>
<dbReference type="GO" id="GO:0005096">
    <property type="term" value="F:GTPase activator activity"/>
    <property type="evidence" value="ECO:0007669"/>
    <property type="project" value="InterPro"/>
</dbReference>
<accession>G8Y974</accession>
<reference evidence="4" key="2">
    <citation type="journal article" date="2012" name="G3 (Bethesda)">
        <title>Pichia sorbitophila, an interspecies yeast hybrid reveals early steps of genome resolution following polyploidization.</title>
        <authorList>
            <person name="Leh Louis V."/>
            <person name="Despons L."/>
            <person name="Friedrich A."/>
            <person name="Martin T."/>
            <person name="Durrens P."/>
            <person name="Casaregola S."/>
            <person name="Neuveglise C."/>
            <person name="Fairhead C."/>
            <person name="Marck C."/>
            <person name="Cruz J.A."/>
            <person name="Straub M.L."/>
            <person name="Kugler V."/>
            <person name="Sacerdot C."/>
            <person name="Uzunov Z."/>
            <person name="Thierry A."/>
            <person name="Weiss S."/>
            <person name="Bleykasten C."/>
            <person name="De Montigny J."/>
            <person name="Jacques N."/>
            <person name="Jung P."/>
            <person name="Lemaire M."/>
            <person name="Mallet S."/>
            <person name="Morel G."/>
            <person name="Richard G.F."/>
            <person name="Sarkar A."/>
            <person name="Savel G."/>
            <person name="Schacherer J."/>
            <person name="Seret M.L."/>
            <person name="Talla E."/>
            <person name="Samson G."/>
            <person name="Jubin C."/>
            <person name="Poulain J."/>
            <person name="Vacherie B."/>
            <person name="Barbe V."/>
            <person name="Pelletier E."/>
            <person name="Sherman D.J."/>
            <person name="Westhof E."/>
            <person name="Weissenbach J."/>
            <person name="Baret P.V."/>
            <person name="Wincker P."/>
            <person name="Gaillardin C."/>
            <person name="Dujon B."/>
            <person name="Souciet J.L."/>
        </authorList>
    </citation>
    <scope>NUCLEOTIDE SEQUENCE [LARGE SCALE GENOMIC DNA]</scope>
    <source>
        <strain evidence="4">ATCC MYA-4447 / BCRC 22081 / CBS 7064 / NBRC 10061 / NRRL Y-12695</strain>
    </source>
</reference>
<dbReference type="FunCoup" id="G8Y974">
    <property type="interactions" value="326"/>
</dbReference>
<dbReference type="GO" id="GO:0007023">
    <property type="term" value="P:post-chaperonin tubulin folding pathway"/>
    <property type="evidence" value="ECO:0007669"/>
    <property type="project" value="InterPro"/>
</dbReference>
<dbReference type="InterPro" id="IPR058033">
    <property type="entry name" value="ARM_TBCD_2nd"/>
</dbReference>
<dbReference type="STRING" id="559304.G8Y974"/>
<name>G8Y974_PICSO</name>
<keyword evidence="4" id="KW-1185">Reference proteome</keyword>
<dbReference type="PANTHER" id="PTHR12658">
    <property type="entry name" value="BETA-TUBULIN COFACTOR D"/>
    <property type="match status" value="1"/>
</dbReference>
<dbReference type="GO" id="GO:0048487">
    <property type="term" value="F:beta-tubulin binding"/>
    <property type="evidence" value="ECO:0007669"/>
    <property type="project" value="InterPro"/>
</dbReference>
<dbReference type="Proteomes" id="UP000005222">
    <property type="component" value="Chromosome L"/>
</dbReference>
<dbReference type="Pfam" id="PF25767">
    <property type="entry name" value="ARM_TBCD_2nd"/>
    <property type="match status" value="1"/>
</dbReference>
<dbReference type="GO" id="GO:0007021">
    <property type="term" value="P:tubulin complex assembly"/>
    <property type="evidence" value="ECO:0007669"/>
    <property type="project" value="InterPro"/>
</dbReference>
<dbReference type="Proteomes" id="UP000005222">
    <property type="component" value="Chromosome K"/>
</dbReference>
<dbReference type="Pfam" id="PF23579">
    <property type="entry name" value="ARM_TBCD"/>
    <property type="match status" value="1"/>
</dbReference>
<protein>
    <submittedName>
        <fullName evidence="2">Piso0_004586 protein</fullName>
    </submittedName>
</protein>
<proteinExistence type="predicted"/>
<dbReference type="PANTHER" id="PTHR12658:SF0">
    <property type="entry name" value="TUBULIN-SPECIFIC CHAPERONE D"/>
    <property type="match status" value="1"/>
</dbReference>
<gene>
    <name evidence="2" type="primary">Piso0_004586</name>
    <name evidence="2" type="ORF">GNLVRS01_PISO0K20140g</name>
    <name evidence="3" type="ORF">GNLVRS01_PISO0L20141g</name>
</gene>
<dbReference type="InterPro" id="IPR016024">
    <property type="entry name" value="ARM-type_fold"/>
</dbReference>
<dbReference type="AlphaFoldDB" id="G8Y974"/>
<evidence type="ECO:0000313" key="4">
    <source>
        <dbReference type="Proteomes" id="UP000005222"/>
    </source>
</evidence>
<dbReference type="SUPFAM" id="SSF48371">
    <property type="entry name" value="ARM repeat"/>
    <property type="match status" value="1"/>
</dbReference>